<gene>
    <name evidence="2" type="ORF">V6W77_02955</name>
</gene>
<evidence type="ECO:0000256" key="1">
    <source>
        <dbReference type="SAM" id="Phobius"/>
    </source>
</evidence>
<evidence type="ECO:0000313" key="3">
    <source>
        <dbReference type="Proteomes" id="UP001432017"/>
    </source>
</evidence>
<feature type="transmembrane region" description="Helical" evidence="1">
    <location>
        <begin position="82"/>
        <end position="108"/>
    </location>
</feature>
<keyword evidence="1" id="KW-0472">Membrane</keyword>
<sequence>MKNYLVDFFYSILIACGIIAIGVKIEPSFFFVDDAQNEFLPFMREIGRIWLNGEIPFILENTFFGSNTLIDIHRAIFLPQNILLAILSVKIHSLTLVANISAAINLIIMSFSAMKIAEALRLNKSQGLIIALLFCISPIFLYFYLESWWNGAIGQAWFVAALASILHLRNNFSIFNVVMNIISVYCILASGWPHSAIAYAIIAIIFCLELLWDKKYKTLLYFIVLSISIIAIVFPLYSEYLSSSDLITRASSTNNNGNFLSTTLNQIVFTFNPVYYHFMHRFQGYMITHIPMGYSSIYILFALCFSNLSTIFRDRNVIIISLMTLLFFILNQTPTHMGPLRWSFRFTPYFAELLILFSLLVLSKGFTISKKRVLLFIGIVLLSSILSLFAQESNFMFIFIVQIAFIFSTLFYLKVVLTQKNIKLLPASIYTIFCFSLMLAVKPNILGYVAMPWLKDELNLENNYAKGYLLSLTNGRQPKDHVEDLNGAQFLLFGLKAINGASPVGNKLISNVLDTHSSQAYFNPEKTVDNLAERFNDVCKFSLFNIDTLVINKDQMNENIRSNLLSCGFENKPVLNQNVEYYINNSFYPRASISYISQGISNIDILEDGYNIEKYRISTDRESFIILSRVFWNGYVATLDGINLDIVPQDGVVKIFLPPNINDGILKISYFPSSWKYTLWISMLGFLTILGLMLFLKRRDS</sequence>
<comment type="caution">
    <text evidence="2">The sequence shown here is derived from an EMBL/GenBank/DDBJ whole genome shotgun (WGS) entry which is preliminary data.</text>
</comment>
<feature type="transmembrane region" description="Helical" evidence="1">
    <location>
        <begin position="173"/>
        <end position="190"/>
    </location>
</feature>
<dbReference type="EMBL" id="JBAJJM010000004">
    <property type="protein sequence ID" value="MEG9475231.1"/>
    <property type="molecule type" value="Genomic_DNA"/>
</dbReference>
<keyword evidence="3" id="KW-1185">Reference proteome</keyword>
<feature type="transmembrane region" description="Helical" evidence="1">
    <location>
        <begin position="128"/>
        <end position="145"/>
    </location>
</feature>
<keyword evidence="1" id="KW-1133">Transmembrane helix</keyword>
<feature type="transmembrane region" description="Helical" evidence="1">
    <location>
        <begin position="196"/>
        <end position="212"/>
    </location>
</feature>
<feature type="transmembrane region" description="Helical" evidence="1">
    <location>
        <begin position="282"/>
        <end position="305"/>
    </location>
</feature>
<evidence type="ECO:0008006" key="4">
    <source>
        <dbReference type="Google" id="ProtNLM"/>
    </source>
</evidence>
<feature type="transmembrane region" description="Helical" evidence="1">
    <location>
        <begin position="429"/>
        <end position="454"/>
    </location>
</feature>
<reference evidence="2" key="1">
    <citation type="submission" date="2023-12" db="EMBL/GenBank/DDBJ databases">
        <title>Mannheima indologenes sp. nov. proposed for Clade V organisms of Mannheimia.</title>
        <authorList>
            <person name="Christensen H."/>
        </authorList>
    </citation>
    <scope>NUCLEOTIDE SEQUENCE</scope>
    <source>
        <strain evidence="2">M14.4</strain>
    </source>
</reference>
<feature type="transmembrane region" description="Helical" evidence="1">
    <location>
        <begin position="219"/>
        <end position="237"/>
    </location>
</feature>
<dbReference type="Proteomes" id="UP001432017">
    <property type="component" value="Unassembled WGS sequence"/>
</dbReference>
<keyword evidence="1" id="KW-0812">Transmembrane</keyword>
<feature type="transmembrane region" description="Helical" evidence="1">
    <location>
        <begin position="7"/>
        <end position="25"/>
    </location>
</feature>
<evidence type="ECO:0000313" key="2">
    <source>
        <dbReference type="EMBL" id="MEG9475231.1"/>
    </source>
</evidence>
<name>A0ABU7ZDA3_9PAST</name>
<dbReference type="RefSeq" id="WP_334253733.1">
    <property type="nucleotide sequence ID" value="NZ_JBAJJM010000004.1"/>
</dbReference>
<feature type="transmembrane region" description="Helical" evidence="1">
    <location>
        <begin position="373"/>
        <end position="390"/>
    </location>
</feature>
<feature type="transmembrane region" description="Helical" evidence="1">
    <location>
        <begin position="677"/>
        <end position="696"/>
    </location>
</feature>
<accession>A0ABU7ZDA3</accession>
<feature type="transmembrane region" description="Helical" evidence="1">
    <location>
        <begin position="346"/>
        <end position="366"/>
    </location>
</feature>
<protein>
    <recommendedName>
        <fullName evidence="4">YfhO family protein</fullName>
    </recommendedName>
</protein>
<organism evidence="2 3">
    <name type="scientific">Mannheimia indoligenes</name>
    <dbReference type="NCBI Taxonomy" id="3103145"/>
    <lineage>
        <taxon>Bacteria</taxon>
        <taxon>Pseudomonadati</taxon>
        <taxon>Pseudomonadota</taxon>
        <taxon>Gammaproteobacteria</taxon>
        <taxon>Pasteurellales</taxon>
        <taxon>Pasteurellaceae</taxon>
        <taxon>Mannheimia</taxon>
    </lineage>
</organism>
<feature type="transmembrane region" description="Helical" evidence="1">
    <location>
        <begin position="396"/>
        <end position="417"/>
    </location>
</feature>
<feature type="transmembrane region" description="Helical" evidence="1">
    <location>
        <begin position="151"/>
        <end position="168"/>
    </location>
</feature>
<feature type="transmembrane region" description="Helical" evidence="1">
    <location>
        <begin position="317"/>
        <end position="334"/>
    </location>
</feature>
<proteinExistence type="predicted"/>